<keyword evidence="11" id="KW-1185">Reference proteome</keyword>
<evidence type="ECO:0000256" key="3">
    <source>
        <dbReference type="ARBA" id="ARBA00022741"/>
    </source>
</evidence>
<dbReference type="Gene3D" id="1.10.510.10">
    <property type="entry name" value="Transferase(Phosphotransferase) domain 1"/>
    <property type="match status" value="1"/>
</dbReference>
<evidence type="ECO:0000259" key="9">
    <source>
        <dbReference type="PROSITE" id="PS50011"/>
    </source>
</evidence>
<feature type="compositionally biased region" description="Basic and acidic residues" evidence="8">
    <location>
        <begin position="395"/>
        <end position="404"/>
    </location>
</feature>
<evidence type="ECO:0000256" key="8">
    <source>
        <dbReference type="SAM" id="MobiDB-lite"/>
    </source>
</evidence>
<dbReference type="GO" id="GO:0015630">
    <property type="term" value="C:microtubule cytoskeleton"/>
    <property type="evidence" value="ECO:0007669"/>
    <property type="project" value="UniProtKB-ARBA"/>
</dbReference>
<dbReference type="SUPFAM" id="SSF56112">
    <property type="entry name" value="Protein kinase-like (PK-like)"/>
    <property type="match status" value="1"/>
</dbReference>
<dbReference type="AlphaFoldDB" id="E4XCR4"/>
<keyword evidence="5 7" id="KW-0067">ATP-binding</keyword>
<keyword evidence="4" id="KW-0418">Kinase</keyword>
<evidence type="ECO:0000256" key="7">
    <source>
        <dbReference type="PROSITE-ProRule" id="PRU10141"/>
    </source>
</evidence>
<dbReference type="FunFam" id="1.10.510.10:FF:000481">
    <property type="entry name" value="Asator, isoform D"/>
    <property type="match status" value="1"/>
</dbReference>
<organism evidence="10">
    <name type="scientific">Oikopleura dioica</name>
    <name type="common">Tunicate</name>
    <dbReference type="NCBI Taxonomy" id="34765"/>
    <lineage>
        <taxon>Eukaryota</taxon>
        <taxon>Metazoa</taxon>
        <taxon>Chordata</taxon>
        <taxon>Tunicata</taxon>
        <taxon>Appendicularia</taxon>
        <taxon>Copelata</taxon>
        <taxon>Oikopleuridae</taxon>
        <taxon>Oikopleura</taxon>
    </lineage>
</organism>
<name>E4XCR4_OIKDI</name>
<feature type="compositionally biased region" description="Basic and acidic residues" evidence="8">
    <location>
        <begin position="423"/>
        <end position="452"/>
    </location>
</feature>
<dbReference type="InterPro" id="IPR047916">
    <property type="entry name" value="TTBK_Asator-like_STKc"/>
</dbReference>
<evidence type="ECO:0000256" key="2">
    <source>
        <dbReference type="ARBA" id="ARBA00022679"/>
    </source>
</evidence>
<dbReference type="PROSITE" id="PS50011">
    <property type="entry name" value="PROTEIN_KINASE_DOM"/>
    <property type="match status" value="1"/>
</dbReference>
<dbReference type="InterPro" id="IPR000719">
    <property type="entry name" value="Prot_kinase_dom"/>
</dbReference>
<dbReference type="InterPro" id="IPR017441">
    <property type="entry name" value="Protein_kinase_ATP_BS"/>
</dbReference>
<dbReference type="Pfam" id="PF00069">
    <property type="entry name" value="Pkinase"/>
    <property type="match status" value="1"/>
</dbReference>
<evidence type="ECO:0000256" key="4">
    <source>
        <dbReference type="ARBA" id="ARBA00022777"/>
    </source>
</evidence>
<sequence>MAVKTEEEKAEDLLLPGHAIKDKWRITKKIGGGGFGEIYAAKFIESEENVAIKVESSKQSKQVLKMEVAVLKALQHKSEHVCKFYGCGRDERFNYIVMSLVGKSLAELRRAQPKGTFSLSTTLRLGRHILQAIRDIHEVGFLHRDIKPSNFAMGVSSKCRQVYMLDYGLARQYVDATGKVRQARTVAGFRGTVRYASVNAHNNSEMGRHDDLWSLFYMLIEFLHGQLPWRKIKDKDQVGQIKRTFDHDDLLKHDRVPEEFEPFLRHIQNLKYDMKPDYDFLFALLESATNRKDVRESDAYDWERTASTPSVTLSTSPRERETAAAVAGTVLEDEQRTGENNNARLKNNDNLIDKERKKERQRHRSRKNRDREKAREDTNRLLHTTDRLAALDMNDNAKHARDASCDGDNNQNERERVRRSRKTSAERKNNLRSRSKELDSKRNLRLRDKSYDPKPPISGKPQSRASDPRSRRYRVSKTLRVNGENPTISGDEALQHSRGTRL</sequence>
<dbReference type="CDD" id="cd14017">
    <property type="entry name" value="STKc_TTBK"/>
    <property type="match status" value="1"/>
</dbReference>
<protein>
    <recommendedName>
        <fullName evidence="9">Protein kinase domain-containing protein</fullName>
    </recommendedName>
</protein>
<keyword evidence="3 7" id="KW-0547">Nucleotide-binding</keyword>
<dbReference type="Proteomes" id="UP000001307">
    <property type="component" value="Unassembled WGS sequence"/>
</dbReference>
<dbReference type="InterPro" id="IPR011009">
    <property type="entry name" value="Kinase-like_dom_sf"/>
</dbReference>
<dbReference type="PROSITE" id="PS00107">
    <property type="entry name" value="PROTEIN_KINASE_ATP"/>
    <property type="match status" value="1"/>
</dbReference>
<feature type="binding site" evidence="7">
    <location>
        <position position="53"/>
    </location>
    <ligand>
        <name>ATP</name>
        <dbReference type="ChEBI" id="CHEBI:30616"/>
    </ligand>
</feature>
<comment type="similarity">
    <text evidence="6">Belongs to the protein kinase superfamily. CK1 Ser/Thr protein kinase family.</text>
</comment>
<feature type="compositionally biased region" description="Polar residues" evidence="8">
    <location>
        <begin position="305"/>
        <end position="316"/>
    </location>
</feature>
<evidence type="ECO:0000256" key="1">
    <source>
        <dbReference type="ARBA" id="ARBA00022527"/>
    </source>
</evidence>
<dbReference type="InterPro" id="IPR050235">
    <property type="entry name" value="CK1_Ser-Thr_kinase"/>
</dbReference>
<keyword evidence="1" id="KW-0723">Serine/threonine-protein kinase</keyword>
<dbReference type="PANTHER" id="PTHR11909">
    <property type="entry name" value="CASEIN KINASE-RELATED"/>
    <property type="match status" value="1"/>
</dbReference>
<dbReference type="FunCoup" id="E4XCR4">
    <property type="interactions" value="4"/>
</dbReference>
<dbReference type="FunFam" id="3.30.200.20:FF:000358">
    <property type="entry name" value="Tau tubulin kinase 2b"/>
    <property type="match status" value="1"/>
</dbReference>
<evidence type="ECO:0000256" key="6">
    <source>
        <dbReference type="ARBA" id="ARBA00061588"/>
    </source>
</evidence>
<evidence type="ECO:0000256" key="5">
    <source>
        <dbReference type="ARBA" id="ARBA00022840"/>
    </source>
</evidence>
<feature type="compositionally biased region" description="Low complexity" evidence="8">
    <location>
        <begin position="340"/>
        <end position="350"/>
    </location>
</feature>
<reference evidence="10" key="1">
    <citation type="journal article" date="2010" name="Science">
        <title>Plasticity of animal genome architecture unmasked by rapid evolution of a pelagic tunicate.</title>
        <authorList>
            <person name="Denoeud F."/>
            <person name="Henriet S."/>
            <person name="Mungpakdee S."/>
            <person name="Aury J.M."/>
            <person name="Da Silva C."/>
            <person name="Brinkmann H."/>
            <person name="Mikhaleva J."/>
            <person name="Olsen L.C."/>
            <person name="Jubin C."/>
            <person name="Canestro C."/>
            <person name="Bouquet J.M."/>
            <person name="Danks G."/>
            <person name="Poulain J."/>
            <person name="Campsteijn C."/>
            <person name="Adamski M."/>
            <person name="Cross I."/>
            <person name="Yadetie F."/>
            <person name="Muffato M."/>
            <person name="Louis A."/>
            <person name="Butcher S."/>
            <person name="Tsagkogeorga G."/>
            <person name="Konrad A."/>
            <person name="Singh S."/>
            <person name="Jensen M.F."/>
            <person name="Cong E.H."/>
            <person name="Eikeseth-Otteraa H."/>
            <person name="Noel B."/>
            <person name="Anthouard V."/>
            <person name="Porcel B.M."/>
            <person name="Kachouri-Lafond R."/>
            <person name="Nishino A."/>
            <person name="Ugolini M."/>
            <person name="Chourrout P."/>
            <person name="Nishida H."/>
            <person name="Aasland R."/>
            <person name="Huzurbazar S."/>
            <person name="Westhof E."/>
            <person name="Delsuc F."/>
            <person name="Lehrach H."/>
            <person name="Reinhardt R."/>
            <person name="Weissenbach J."/>
            <person name="Roy S.W."/>
            <person name="Artiguenave F."/>
            <person name="Postlethwait J.H."/>
            <person name="Manak J.R."/>
            <person name="Thompson E.M."/>
            <person name="Jaillon O."/>
            <person name="Du Pasquier L."/>
            <person name="Boudinot P."/>
            <person name="Liberles D.A."/>
            <person name="Volff J.N."/>
            <person name="Philippe H."/>
            <person name="Lenhard B."/>
            <person name="Roest Crollius H."/>
            <person name="Wincker P."/>
            <person name="Chourrout D."/>
        </authorList>
    </citation>
    <scope>NUCLEOTIDE SEQUENCE [LARGE SCALE GENOMIC DNA]</scope>
</reference>
<feature type="compositionally biased region" description="Basic and acidic residues" evidence="8">
    <location>
        <begin position="369"/>
        <end position="386"/>
    </location>
</feature>
<feature type="region of interest" description="Disordered" evidence="8">
    <location>
        <begin position="305"/>
        <end position="502"/>
    </location>
</feature>
<evidence type="ECO:0000313" key="10">
    <source>
        <dbReference type="EMBL" id="CBY09389.1"/>
    </source>
</evidence>
<dbReference type="GO" id="GO:0004674">
    <property type="term" value="F:protein serine/threonine kinase activity"/>
    <property type="evidence" value="ECO:0007669"/>
    <property type="project" value="UniProtKB-KW"/>
</dbReference>
<keyword evidence="2" id="KW-0808">Transferase</keyword>
<proteinExistence type="inferred from homology"/>
<dbReference type="OrthoDB" id="5979581at2759"/>
<dbReference type="SMART" id="SM00220">
    <property type="entry name" value="S_TKc"/>
    <property type="match status" value="1"/>
</dbReference>
<dbReference type="EMBL" id="FN653037">
    <property type="protein sequence ID" value="CBY09389.1"/>
    <property type="molecule type" value="Genomic_DNA"/>
</dbReference>
<feature type="compositionally biased region" description="Basic residues" evidence="8">
    <location>
        <begin position="359"/>
        <end position="368"/>
    </location>
</feature>
<gene>
    <name evidence="10" type="ORF">GSOID_T00007944001</name>
</gene>
<accession>E4XCR4</accession>
<evidence type="ECO:0000313" key="11">
    <source>
        <dbReference type="Proteomes" id="UP000001307"/>
    </source>
</evidence>
<dbReference type="InParanoid" id="E4XCR4"/>
<dbReference type="GO" id="GO:0005524">
    <property type="term" value="F:ATP binding"/>
    <property type="evidence" value="ECO:0007669"/>
    <property type="project" value="UniProtKB-UniRule"/>
</dbReference>
<feature type="domain" description="Protein kinase" evidence="9">
    <location>
        <begin position="24"/>
        <end position="289"/>
    </location>
</feature>